<reference evidence="1 2" key="1">
    <citation type="submission" date="2019-02" db="EMBL/GenBank/DDBJ databases">
        <title>Deep-cultivation of Planctomycetes and their phenomic and genomic characterization uncovers novel biology.</title>
        <authorList>
            <person name="Wiegand S."/>
            <person name="Jogler M."/>
            <person name="Boedeker C."/>
            <person name="Pinto D."/>
            <person name="Vollmers J."/>
            <person name="Rivas-Marin E."/>
            <person name="Kohn T."/>
            <person name="Peeters S.H."/>
            <person name="Heuer A."/>
            <person name="Rast P."/>
            <person name="Oberbeckmann S."/>
            <person name="Bunk B."/>
            <person name="Jeske O."/>
            <person name="Meyerdierks A."/>
            <person name="Storesund J.E."/>
            <person name="Kallscheuer N."/>
            <person name="Luecker S."/>
            <person name="Lage O.M."/>
            <person name="Pohl T."/>
            <person name="Merkel B.J."/>
            <person name="Hornburger P."/>
            <person name="Mueller R.-W."/>
            <person name="Bruemmer F."/>
            <person name="Labrenz M."/>
            <person name="Spormann A.M."/>
            <person name="Op den Camp H."/>
            <person name="Overmann J."/>
            <person name="Amann R."/>
            <person name="Jetten M.S.M."/>
            <person name="Mascher T."/>
            <person name="Medema M.H."/>
            <person name="Devos D.P."/>
            <person name="Kaster A.-K."/>
            <person name="Ovreas L."/>
            <person name="Rohde M."/>
            <person name="Galperin M.Y."/>
            <person name="Jogler C."/>
        </authorList>
    </citation>
    <scope>NUCLEOTIDE SEQUENCE [LARGE SCALE GENOMIC DNA]</scope>
    <source>
        <strain evidence="1 2">Pan265</strain>
    </source>
</reference>
<organism evidence="1 2">
    <name type="scientific">Mucisphaera calidilacus</name>
    <dbReference type="NCBI Taxonomy" id="2527982"/>
    <lineage>
        <taxon>Bacteria</taxon>
        <taxon>Pseudomonadati</taxon>
        <taxon>Planctomycetota</taxon>
        <taxon>Phycisphaerae</taxon>
        <taxon>Phycisphaerales</taxon>
        <taxon>Phycisphaeraceae</taxon>
        <taxon>Mucisphaera</taxon>
    </lineage>
</organism>
<protein>
    <recommendedName>
        <fullName evidence="3">Helix-turn-helix domain-containing protein</fullName>
    </recommendedName>
</protein>
<name>A0A518BZV0_9BACT</name>
<gene>
    <name evidence="1" type="ORF">Pan265_23450</name>
</gene>
<keyword evidence="2" id="KW-1185">Reference proteome</keyword>
<accession>A0A518BZV0</accession>
<sequence length="99" mass="11223">MPKTTMTFAAWKRSIGPAVTLGQLPELTQKKPAEIARAIREGLLPIRTFRAATGVSYQRVRIEDVLLFLRGKTASRPKVTMEDMARAFRQMVGEQHLKR</sequence>
<evidence type="ECO:0000313" key="1">
    <source>
        <dbReference type="EMBL" id="QDU72479.1"/>
    </source>
</evidence>
<dbReference type="Proteomes" id="UP000320386">
    <property type="component" value="Chromosome"/>
</dbReference>
<evidence type="ECO:0000313" key="2">
    <source>
        <dbReference type="Proteomes" id="UP000320386"/>
    </source>
</evidence>
<evidence type="ECO:0008006" key="3">
    <source>
        <dbReference type="Google" id="ProtNLM"/>
    </source>
</evidence>
<dbReference type="RefSeq" id="WP_145446642.1">
    <property type="nucleotide sequence ID" value="NZ_CP036280.1"/>
</dbReference>
<proteinExistence type="predicted"/>
<dbReference type="KEGG" id="mcad:Pan265_23450"/>
<dbReference type="EMBL" id="CP036280">
    <property type="protein sequence ID" value="QDU72479.1"/>
    <property type="molecule type" value="Genomic_DNA"/>
</dbReference>
<dbReference type="AlphaFoldDB" id="A0A518BZV0"/>